<dbReference type="InterPro" id="IPR043917">
    <property type="entry name" value="DUF5753"/>
</dbReference>
<protein>
    <recommendedName>
        <fullName evidence="1">DUF5753 domain-containing protein</fullName>
    </recommendedName>
</protein>
<evidence type="ECO:0000313" key="3">
    <source>
        <dbReference type="Proteomes" id="UP000634660"/>
    </source>
</evidence>
<dbReference type="AlphaFoldDB" id="A0A918RGI4"/>
<reference evidence="2" key="1">
    <citation type="journal article" date="2014" name="Int. J. Syst. Evol. Microbiol.">
        <title>Complete genome sequence of Corynebacterium casei LMG S-19264T (=DSM 44701T), isolated from a smear-ripened cheese.</title>
        <authorList>
            <consortium name="US DOE Joint Genome Institute (JGI-PGF)"/>
            <person name="Walter F."/>
            <person name="Albersmeier A."/>
            <person name="Kalinowski J."/>
            <person name="Ruckert C."/>
        </authorList>
    </citation>
    <scope>NUCLEOTIDE SEQUENCE</scope>
    <source>
        <strain evidence="2">JCM 4834</strain>
    </source>
</reference>
<reference evidence="2" key="2">
    <citation type="submission" date="2020-09" db="EMBL/GenBank/DDBJ databases">
        <authorList>
            <person name="Sun Q."/>
            <person name="Ohkuma M."/>
        </authorList>
    </citation>
    <scope>NUCLEOTIDE SEQUENCE</scope>
    <source>
        <strain evidence="2">JCM 4834</strain>
    </source>
</reference>
<name>A0A918RGI4_9ACTN</name>
<proteinExistence type="predicted"/>
<organism evidence="2 3">
    <name type="scientific">Streptomyces subrutilus</name>
    <dbReference type="NCBI Taxonomy" id="36818"/>
    <lineage>
        <taxon>Bacteria</taxon>
        <taxon>Bacillati</taxon>
        <taxon>Actinomycetota</taxon>
        <taxon>Actinomycetes</taxon>
        <taxon>Kitasatosporales</taxon>
        <taxon>Streptomycetaceae</taxon>
        <taxon>Streptomyces</taxon>
    </lineage>
</organism>
<dbReference type="EMBL" id="BMVX01000047">
    <property type="protein sequence ID" value="GGZ98134.1"/>
    <property type="molecule type" value="Genomic_DNA"/>
</dbReference>
<comment type="caution">
    <text evidence="2">The sequence shown here is derived from an EMBL/GenBank/DDBJ whole genome shotgun (WGS) entry which is preliminary data.</text>
</comment>
<evidence type="ECO:0000259" key="1">
    <source>
        <dbReference type="Pfam" id="PF19054"/>
    </source>
</evidence>
<accession>A0A918RGI4</accession>
<dbReference type="Pfam" id="PF19054">
    <property type="entry name" value="DUF5753"/>
    <property type="match status" value="1"/>
</dbReference>
<evidence type="ECO:0000313" key="2">
    <source>
        <dbReference type="EMBL" id="GGZ98134.1"/>
    </source>
</evidence>
<dbReference type="Proteomes" id="UP000634660">
    <property type="component" value="Unassembled WGS sequence"/>
</dbReference>
<gene>
    <name evidence="2" type="ORF">GCM10010371_67330</name>
</gene>
<feature type="domain" description="DUF5753" evidence="1">
    <location>
        <begin position="33"/>
        <end position="139"/>
    </location>
</feature>
<sequence>MDLPAHPLQRGGRRRANLGNGVIRLHARPRPSCPTTLLLEEPFLRRSHGDPAALADQLRHWANLAADGDLTVRIVPPLVAFSPGTVLLSQIALRNATLWVEEGVVPAFATGRAAVWRSRLLDRARDAAGTPAAGLAALREAAAHWTTTASSSRKGFPCT</sequence>